<sequence>MGEPIPNEPILYGTLPKHEGHWTRLLLLRQGELHDPIECALEPYDLDTLKYCDEIKKLLPYEALSYVWGDRADLREISCNGVPMKVTRNLFDALVAIRVPTASRSLWVDAICINQDDLEERSHQVGLMASIYRQAARVLIWLGHGDAQHVEAAFTYLCQRANKVYLDLGWTRELFRVRLASYTTRGGKIDSSKLQLDDVRPTAAQYEAFAAFLHQPWFFRLWVVQEVSLASTATFFWHDSSINLAYIMVALDEWKEDSGNFPPPMGLDNIATIYFNRKAQHKGMPIPFARFMCEMREFSCSDPRDRVYGLLGLRSIGSDPENSLLFVKPDYSLPVHELYEQVAKKMIVEQKQTYLLSAVYHDRKIVDDLPSWIPDWSKPVPAVETVRIGGGLYVSTGPVTDGYGVDVSLVKNKGREYLRIAGYEIASISNVTPVLRASDIMDRFSKDDSVLLKKELKRICDTLDDDAILNAMTRHREYPQKLLASYPEPLFGYDDLYSFLTEPSTTVDAHDFEGYQSLLEQFRSTLASLCDGRRLFTFDAVEWYSEESHHLEHRVGSAPAIVHKGDIVCMLFGGFDFYLLRVEVDGYVRLLGTCDIHGYKYEEDVAFHRMTGRPTHYFDIF</sequence>
<evidence type="ECO:0000313" key="3">
    <source>
        <dbReference type="Proteomes" id="UP000799770"/>
    </source>
</evidence>
<dbReference type="PANTHER" id="PTHR24148">
    <property type="entry name" value="ANKYRIN REPEAT DOMAIN-CONTAINING PROTEIN 39 HOMOLOG-RELATED"/>
    <property type="match status" value="1"/>
</dbReference>
<name>A0A6A5ZK37_9PLEO</name>
<feature type="domain" description="Heterokaryon incompatibility" evidence="1">
    <location>
        <begin position="61"/>
        <end position="226"/>
    </location>
</feature>
<organism evidence="2 3">
    <name type="scientific">Lophiotrema nucula</name>
    <dbReference type="NCBI Taxonomy" id="690887"/>
    <lineage>
        <taxon>Eukaryota</taxon>
        <taxon>Fungi</taxon>
        <taxon>Dikarya</taxon>
        <taxon>Ascomycota</taxon>
        <taxon>Pezizomycotina</taxon>
        <taxon>Dothideomycetes</taxon>
        <taxon>Pleosporomycetidae</taxon>
        <taxon>Pleosporales</taxon>
        <taxon>Lophiotremataceae</taxon>
        <taxon>Lophiotrema</taxon>
    </lineage>
</organism>
<protein>
    <submittedName>
        <fullName evidence="2">Heterokaryon incompatibility protein-domain-containing protein</fullName>
    </submittedName>
</protein>
<dbReference type="EMBL" id="ML977315">
    <property type="protein sequence ID" value="KAF2119506.1"/>
    <property type="molecule type" value="Genomic_DNA"/>
</dbReference>
<reference evidence="2" key="1">
    <citation type="journal article" date="2020" name="Stud. Mycol.">
        <title>101 Dothideomycetes genomes: a test case for predicting lifestyles and emergence of pathogens.</title>
        <authorList>
            <person name="Haridas S."/>
            <person name="Albert R."/>
            <person name="Binder M."/>
            <person name="Bloem J."/>
            <person name="Labutti K."/>
            <person name="Salamov A."/>
            <person name="Andreopoulos B."/>
            <person name="Baker S."/>
            <person name="Barry K."/>
            <person name="Bills G."/>
            <person name="Bluhm B."/>
            <person name="Cannon C."/>
            <person name="Castanera R."/>
            <person name="Culley D."/>
            <person name="Daum C."/>
            <person name="Ezra D."/>
            <person name="Gonzalez J."/>
            <person name="Henrissat B."/>
            <person name="Kuo A."/>
            <person name="Liang C."/>
            <person name="Lipzen A."/>
            <person name="Lutzoni F."/>
            <person name="Magnuson J."/>
            <person name="Mondo S."/>
            <person name="Nolan M."/>
            <person name="Ohm R."/>
            <person name="Pangilinan J."/>
            <person name="Park H.-J."/>
            <person name="Ramirez L."/>
            <person name="Alfaro M."/>
            <person name="Sun H."/>
            <person name="Tritt A."/>
            <person name="Yoshinaga Y."/>
            <person name="Zwiers L.-H."/>
            <person name="Turgeon B."/>
            <person name="Goodwin S."/>
            <person name="Spatafora J."/>
            <person name="Crous P."/>
            <person name="Grigoriev I."/>
        </authorList>
    </citation>
    <scope>NUCLEOTIDE SEQUENCE</scope>
    <source>
        <strain evidence="2">CBS 627.86</strain>
    </source>
</reference>
<dbReference type="InterPro" id="IPR052895">
    <property type="entry name" value="HetReg/Transcr_Mod"/>
</dbReference>
<evidence type="ECO:0000259" key="1">
    <source>
        <dbReference type="Pfam" id="PF06985"/>
    </source>
</evidence>
<proteinExistence type="predicted"/>
<accession>A0A6A5ZK37</accession>
<gene>
    <name evidence="2" type="ORF">BDV96DRAFT_347728</name>
</gene>
<keyword evidence="3" id="KW-1185">Reference proteome</keyword>
<dbReference type="OrthoDB" id="5386682at2759"/>
<dbReference type="AlphaFoldDB" id="A0A6A5ZK37"/>
<dbReference type="PANTHER" id="PTHR24148:SF64">
    <property type="entry name" value="HETEROKARYON INCOMPATIBILITY DOMAIN-CONTAINING PROTEIN"/>
    <property type="match status" value="1"/>
</dbReference>
<dbReference type="InterPro" id="IPR010730">
    <property type="entry name" value="HET"/>
</dbReference>
<dbReference type="Pfam" id="PF06985">
    <property type="entry name" value="HET"/>
    <property type="match status" value="1"/>
</dbReference>
<dbReference type="Proteomes" id="UP000799770">
    <property type="component" value="Unassembled WGS sequence"/>
</dbReference>
<evidence type="ECO:0000313" key="2">
    <source>
        <dbReference type="EMBL" id="KAF2119506.1"/>
    </source>
</evidence>